<dbReference type="Pfam" id="PF13361">
    <property type="entry name" value="UvrD_C"/>
    <property type="match status" value="1"/>
</dbReference>
<dbReference type="STRING" id="1842532.A7E78_11755"/>
<feature type="domain" description="UvrD-like helicase ATP-binding" evidence="13">
    <location>
        <begin position="6"/>
        <end position="282"/>
    </location>
</feature>
<keyword evidence="2 12" id="KW-0547">Nucleotide-binding</keyword>
<dbReference type="InterPro" id="IPR000212">
    <property type="entry name" value="DNA_helicase_UvrD/REP"/>
</dbReference>
<dbReference type="PANTHER" id="PTHR11070:SF2">
    <property type="entry name" value="ATP-DEPENDENT DNA HELICASE SRS2"/>
    <property type="match status" value="1"/>
</dbReference>
<gene>
    <name evidence="15" type="ORF">A7E78_11755</name>
</gene>
<dbReference type="GO" id="GO:0000725">
    <property type="term" value="P:recombinational repair"/>
    <property type="evidence" value="ECO:0007669"/>
    <property type="project" value="TreeGrafter"/>
</dbReference>
<keyword evidence="5 12" id="KW-0067">ATP-binding</keyword>
<feature type="binding site" evidence="12">
    <location>
        <begin position="27"/>
        <end position="34"/>
    </location>
    <ligand>
        <name>ATP</name>
        <dbReference type="ChEBI" id="CHEBI:30616"/>
    </ligand>
</feature>
<dbReference type="EC" id="5.6.2.4" evidence="9"/>
<dbReference type="Gene3D" id="1.10.486.10">
    <property type="entry name" value="PCRA, domain 4"/>
    <property type="match status" value="1"/>
</dbReference>
<evidence type="ECO:0000256" key="7">
    <source>
        <dbReference type="ARBA" id="ARBA00023235"/>
    </source>
</evidence>
<dbReference type="Proteomes" id="UP000182517">
    <property type="component" value="Chromosome"/>
</dbReference>
<dbReference type="GO" id="GO:0009314">
    <property type="term" value="P:response to radiation"/>
    <property type="evidence" value="ECO:0007669"/>
    <property type="project" value="UniProtKB-ARBA"/>
</dbReference>
<evidence type="ECO:0000256" key="11">
    <source>
        <dbReference type="ARBA" id="ARBA00048988"/>
    </source>
</evidence>
<dbReference type="FunFam" id="1.10.10.160:FF:000001">
    <property type="entry name" value="ATP-dependent DNA helicase"/>
    <property type="match status" value="1"/>
</dbReference>
<evidence type="ECO:0000256" key="3">
    <source>
        <dbReference type="ARBA" id="ARBA00022801"/>
    </source>
</evidence>
<dbReference type="EMBL" id="CP015519">
    <property type="protein sequence ID" value="APG28461.1"/>
    <property type="molecule type" value="Genomic_DNA"/>
</dbReference>
<evidence type="ECO:0000256" key="9">
    <source>
        <dbReference type="ARBA" id="ARBA00034808"/>
    </source>
</evidence>
<dbReference type="PROSITE" id="PS51198">
    <property type="entry name" value="UVRD_HELICASE_ATP_BIND"/>
    <property type="match status" value="1"/>
</dbReference>
<dbReference type="Gene3D" id="1.10.10.160">
    <property type="match status" value="1"/>
</dbReference>
<dbReference type="GO" id="GO:0005524">
    <property type="term" value="F:ATP binding"/>
    <property type="evidence" value="ECO:0007669"/>
    <property type="project" value="UniProtKB-UniRule"/>
</dbReference>
<evidence type="ECO:0000256" key="5">
    <source>
        <dbReference type="ARBA" id="ARBA00022840"/>
    </source>
</evidence>
<dbReference type="KEGG" id="pef:A7E78_11755"/>
<keyword evidence="6" id="KW-0238">DNA-binding</keyword>
<dbReference type="InterPro" id="IPR014016">
    <property type="entry name" value="UvrD-like_ATP-bd"/>
</dbReference>
<dbReference type="CDD" id="cd17932">
    <property type="entry name" value="DEXQc_UvrD"/>
    <property type="match status" value="1"/>
</dbReference>
<dbReference type="PANTHER" id="PTHR11070">
    <property type="entry name" value="UVRD / RECB / PCRA DNA HELICASE FAMILY MEMBER"/>
    <property type="match status" value="1"/>
</dbReference>
<evidence type="ECO:0000313" key="15">
    <source>
        <dbReference type="EMBL" id="APG28461.1"/>
    </source>
</evidence>
<sequence length="771" mass="86026">MSDLLTSLNEMQQQAVLHQDGPLLILAGAGSGKTRTLTHRVAHLIREGGVAPWQILAVTFTNKAAAEMRERLENLLGSSELPWVSTFHAACVRILRRDIESLGYTGDFTIYDDQDQQRLLRDCLKELNIPEKTLKPRSAAAAIDSAKNSGLLPDQLDRSDYYGEMTARVYELYQHRLQRANALDFGDLLLCAVRLFEEHPEVLARYANRFHHLLVDEFQDTNQVQYRLVKMLAAGHGNLCVVGDDDQSIYAWRGAEISNILNFERDFTGTKVIRLEQSYRSSSTILEAAGEVVARNVGRKGKTLWTDNPAGEPITLKDCSDDLTEARFVAAEVAKLKLSGRHLRDVAVFYRTNAQSRSLEEALVAERLPYVMVGGVKFFARMEVKDVLAYLRTLVNPADALSAKRIVNVPARGIGAKTVERIAVLEQEAGGFLPACRLALQRGLLKGAAANKVSKFVALMDDFQGRLAQLPFPQLTAELIEETGYGPLLREEARGAMTEGERQEAKGRLENLEQLLAGMEEHQSTDRTLQDFLEQVALVADLDAYDGSHDRVTLMTLHAAKGLEFPVVFMTGMEEGLFPHSRSGDEGDDIEEERRLCYVGMTRAMDKLYLSHARRRRIYGDFQYNPPSRFLVEFPSRLLEDSEQPTLRHAASHNLASVFDEAGTSQETNHNLAAVFDQSEPKSAASHNLASVFEDLAPEPMAADDFFEDEVRQVPEAELGPRLGQQVRHAKFGVGTIRRLEGKGDNQKVSIYFRTVGLKKLLLKFAGLEPA</sequence>
<comment type="catalytic activity">
    <reaction evidence="8">
        <text>Couples ATP hydrolysis with the unwinding of duplex DNA by translocating in the 3'-5' direction.</text>
        <dbReference type="EC" id="5.6.2.4"/>
    </reaction>
</comment>
<comment type="similarity">
    <text evidence="1">Belongs to the helicase family. UvrD subfamily.</text>
</comment>
<evidence type="ECO:0000313" key="16">
    <source>
        <dbReference type="Proteomes" id="UP000182517"/>
    </source>
</evidence>
<dbReference type="RefSeq" id="WP_072284487.1">
    <property type="nucleotide sequence ID" value="NZ_CP015519.1"/>
</dbReference>
<proteinExistence type="inferred from homology"/>
<dbReference type="AlphaFoldDB" id="A0A1L3GR90"/>
<dbReference type="InterPro" id="IPR014017">
    <property type="entry name" value="DNA_helicase_UvrD-like_C"/>
</dbReference>
<dbReference type="Pfam" id="PF21196">
    <property type="entry name" value="PcrA_UvrD_tudor"/>
    <property type="match status" value="1"/>
</dbReference>
<dbReference type="Pfam" id="PF00580">
    <property type="entry name" value="UvrD-helicase"/>
    <property type="match status" value="1"/>
</dbReference>
<dbReference type="GO" id="GO:0005829">
    <property type="term" value="C:cytosol"/>
    <property type="evidence" value="ECO:0007669"/>
    <property type="project" value="TreeGrafter"/>
</dbReference>
<keyword evidence="7" id="KW-0413">Isomerase</keyword>
<name>A0A1L3GR90_9BACT</name>
<organism evidence="15 16">
    <name type="scientific">Syntrophotalea acetylenivorans</name>
    <dbReference type="NCBI Taxonomy" id="1842532"/>
    <lineage>
        <taxon>Bacteria</taxon>
        <taxon>Pseudomonadati</taxon>
        <taxon>Thermodesulfobacteriota</taxon>
        <taxon>Desulfuromonadia</taxon>
        <taxon>Desulfuromonadales</taxon>
        <taxon>Syntrophotaleaceae</taxon>
        <taxon>Syntrophotalea</taxon>
    </lineage>
</organism>
<evidence type="ECO:0000256" key="2">
    <source>
        <dbReference type="ARBA" id="ARBA00022741"/>
    </source>
</evidence>
<evidence type="ECO:0000256" key="1">
    <source>
        <dbReference type="ARBA" id="ARBA00009922"/>
    </source>
</evidence>
<dbReference type="GO" id="GO:0016887">
    <property type="term" value="F:ATP hydrolysis activity"/>
    <property type="evidence" value="ECO:0007669"/>
    <property type="project" value="RHEA"/>
</dbReference>
<accession>A0A1L3GR90</accession>
<evidence type="ECO:0000256" key="4">
    <source>
        <dbReference type="ARBA" id="ARBA00022806"/>
    </source>
</evidence>
<dbReference type="Gene3D" id="3.40.50.300">
    <property type="entry name" value="P-loop containing nucleotide triphosphate hydrolases"/>
    <property type="match status" value="2"/>
</dbReference>
<keyword evidence="4 12" id="KW-0347">Helicase</keyword>
<evidence type="ECO:0000256" key="10">
    <source>
        <dbReference type="ARBA" id="ARBA00034923"/>
    </source>
</evidence>
<dbReference type="GO" id="GO:0033202">
    <property type="term" value="C:DNA helicase complex"/>
    <property type="evidence" value="ECO:0007669"/>
    <property type="project" value="TreeGrafter"/>
</dbReference>
<evidence type="ECO:0000256" key="6">
    <source>
        <dbReference type="ARBA" id="ARBA00023125"/>
    </source>
</evidence>
<dbReference type="SUPFAM" id="SSF52540">
    <property type="entry name" value="P-loop containing nucleoside triphosphate hydrolases"/>
    <property type="match status" value="1"/>
</dbReference>
<evidence type="ECO:0000256" key="12">
    <source>
        <dbReference type="PROSITE-ProRule" id="PRU00560"/>
    </source>
</evidence>
<dbReference type="OrthoDB" id="9810135at2"/>
<dbReference type="InterPro" id="IPR013986">
    <property type="entry name" value="DExx_box_DNA_helicase_dom_sf"/>
</dbReference>
<keyword evidence="3 12" id="KW-0378">Hydrolase</keyword>
<dbReference type="PROSITE" id="PS51217">
    <property type="entry name" value="UVRD_HELICASE_CTER"/>
    <property type="match status" value="1"/>
</dbReference>
<comment type="catalytic activity">
    <reaction evidence="11">
        <text>ATP + H2O = ADP + phosphate + H(+)</text>
        <dbReference type="Rhea" id="RHEA:13065"/>
        <dbReference type="ChEBI" id="CHEBI:15377"/>
        <dbReference type="ChEBI" id="CHEBI:15378"/>
        <dbReference type="ChEBI" id="CHEBI:30616"/>
        <dbReference type="ChEBI" id="CHEBI:43474"/>
        <dbReference type="ChEBI" id="CHEBI:456216"/>
        <dbReference type="EC" id="5.6.2.4"/>
    </reaction>
</comment>
<evidence type="ECO:0000256" key="8">
    <source>
        <dbReference type="ARBA" id="ARBA00034617"/>
    </source>
</evidence>
<feature type="domain" description="UvrD-like helicase C-terminal" evidence="14">
    <location>
        <begin position="283"/>
        <end position="562"/>
    </location>
</feature>
<evidence type="ECO:0000259" key="14">
    <source>
        <dbReference type="PROSITE" id="PS51217"/>
    </source>
</evidence>
<reference evidence="15 16" key="1">
    <citation type="journal article" date="2017" name="Genome Announc.">
        <title>Complete Genome Sequences of Two Acetylene-Fermenting Pelobacter acetylenicus Strains.</title>
        <authorList>
            <person name="Sutton J.M."/>
            <person name="Baesman S.M."/>
            <person name="Fierst J.L."/>
            <person name="Poret-Peterson A.T."/>
            <person name="Oremland R.S."/>
            <person name="Dunlap D.S."/>
            <person name="Akob D.M."/>
        </authorList>
    </citation>
    <scope>NUCLEOTIDE SEQUENCE [LARGE SCALE GENOMIC DNA]</scope>
    <source>
        <strain evidence="15 16">SFB93</strain>
    </source>
</reference>
<protein>
    <recommendedName>
        <fullName evidence="9">DNA 3'-5' helicase</fullName>
        <ecNumber evidence="9">5.6.2.4</ecNumber>
    </recommendedName>
    <alternativeName>
        <fullName evidence="10">DNA 3'-5' helicase II</fullName>
    </alternativeName>
</protein>
<dbReference type="CDD" id="cd18807">
    <property type="entry name" value="SF1_C_UvrD"/>
    <property type="match status" value="1"/>
</dbReference>
<evidence type="ECO:0000259" key="13">
    <source>
        <dbReference type="PROSITE" id="PS51198"/>
    </source>
</evidence>
<dbReference type="InterPro" id="IPR027417">
    <property type="entry name" value="P-loop_NTPase"/>
</dbReference>
<keyword evidence="16" id="KW-1185">Reference proteome</keyword>
<dbReference type="GO" id="GO:0003677">
    <property type="term" value="F:DNA binding"/>
    <property type="evidence" value="ECO:0007669"/>
    <property type="project" value="UniProtKB-KW"/>
</dbReference>
<dbReference type="GO" id="GO:0043138">
    <property type="term" value="F:3'-5' DNA helicase activity"/>
    <property type="evidence" value="ECO:0007669"/>
    <property type="project" value="UniProtKB-EC"/>
</dbReference>